<sequence>MYTLITAASRAEAYQLKKNINSASVLLGDYADLPELMLKSGKMLNLPNPQQDTYPHQMLAFCLDHQIETVYLLRPEEAQALAPAHQLFTEYGIELITAL</sequence>
<name>A0A7L5E4V3_9SPHI</name>
<evidence type="ECO:0000313" key="2">
    <source>
        <dbReference type="Proteomes" id="UP000503278"/>
    </source>
</evidence>
<dbReference type="Proteomes" id="UP000503278">
    <property type="component" value="Chromosome"/>
</dbReference>
<dbReference type="AlphaFoldDB" id="A0A7L5E4V3"/>
<dbReference type="KEGG" id="mrob:HH214_18020"/>
<dbReference type="Gene3D" id="3.40.50.20">
    <property type="match status" value="1"/>
</dbReference>
<dbReference type="EMBL" id="CP051682">
    <property type="protein sequence ID" value="QJD97638.1"/>
    <property type="molecule type" value="Genomic_DNA"/>
</dbReference>
<accession>A0A7L5E4V3</accession>
<keyword evidence="2" id="KW-1185">Reference proteome</keyword>
<evidence type="ECO:0000313" key="1">
    <source>
        <dbReference type="EMBL" id="QJD97638.1"/>
    </source>
</evidence>
<organism evidence="1 2">
    <name type="scientific">Mucilaginibacter robiniae</name>
    <dbReference type="NCBI Taxonomy" id="2728022"/>
    <lineage>
        <taxon>Bacteria</taxon>
        <taxon>Pseudomonadati</taxon>
        <taxon>Bacteroidota</taxon>
        <taxon>Sphingobacteriia</taxon>
        <taxon>Sphingobacteriales</taxon>
        <taxon>Sphingobacteriaceae</taxon>
        <taxon>Mucilaginibacter</taxon>
    </lineage>
</organism>
<protein>
    <submittedName>
        <fullName evidence="1">Uncharacterized protein</fullName>
    </submittedName>
</protein>
<dbReference type="RefSeq" id="WP_169609992.1">
    <property type="nucleotide sequence ID" value="NZ_CP051682.1"/>
</dbReference>
<reference evidence="1 2" key="1">
    <citation type="submission" date="2020-04" db="EMBL/GenBank/DDBJ databases">
        <title>Genome sequencing of novel species.</title>
        <authorList>
            <person name="Heo J."/>
            <person name="Kim S.-J."/>
            <person name="Kim J.-S."/>
            <person name="Hong S.-B."/>
            <person name="Kwon S.-W."/>
        </authorList>
    </citation>
    <scope>NUCLEOTIDE SEQUENCE [LARGE SCALE GENOMIC DNA]</scope>
    <source>
        <strain evidence="1 2">F39-2</strain>
    </source>
</reference>
<gene>
    <name evidence="1" type="ORF">HH214_18020</name>
</gene>
<proteinExistence type="predicted"/>